<sequence length="280" mass="31108">MPKGSQFITHPSGETTHFLADDFTDPWLESRETILLQGGFARHAAFFYHWVPALSRHYNVIRRDLRGHGYSSAPPISERPDVYTLDAILADIIDTLDQLKIEKVHFFGESTSGMLGEILAAKHPERLKSLTVCSSPAYLPEATQTFLAFGEASFPEACRTLGSRGWAERLKAQPGTMTHPDPAFHRWWLDQISVSSGEGLASYAEFLGTLDARPYLSQIRVPTLILAPANSAATKVEEQKAIQQQIEGSQLVVVDGAGHEIYVDKAEQCIDEVLRFIRDA</sequence>
<accession>W9WGS0</accession>
<feature type="domain" description="Peptidase S33 tripeptidyl aminopeptidase-like C-terminal" evidence="2">
    <location>
        <begin position="220"/>
        <end position="275"/>
    </location>
</feature>
<dbReference type="InterPro" id="IPR013595">
    <property type="entry name" value="Pept_S33_TAP-like_C"/>
</dbReference>
<name>W9WGS0_9EURO</name>
<feature type="domain" description="AB hydrolase-1" evidence="1">
    <location>
        <begin position="33"/>
        <end position="147"/>
    </location>
</feature>
<evidence type="ECO:0000313" key="3">
    <source>
        <dbReference type="EMBL" id="EXJ63781.1"/>
    </source>
</evidence>
<dbReference type="VEuPathDB" id="FungiDB:A1O7_00116"/>
<keyword evidence="4" id="KW-1185">Reference proteome</keyword>
<dbReference type="Pfam" id="PF00561">
    <property type="entry name" value="Abhydrolase_1"/>
    <property type="match status" value="1"/>
</dbReference>
<proteinExistence type="predicted"/>
<dbReference type="PANTHER" id="PTHR43433:SF5">
    <property type="entry name" value="AB HYDROLASE-1 DOMAIN-CONTAINING PROTEIN"/>
    <property type="match status" value="1"/>
</dbReference>
<dbReference type="AlphaFoldDB" id="W9WGS0"/>
<dbReference type="HOGENOM" id="CLU_020336_50_3_1"/>
<dbReference type="Gene3D" id="3.40.50.1820">
    <property type="entry name" value="alpha/beta hydrolase"/>
    <property type="match status" value="1"/>
</dbReference>
<gene>
    <name evidence="3" type="ORF">A1O7_00116</name>
</gene>
<dbReference type="InterPro" id="IPR000073">
    <property type="entry name" value="AB_hydrolase_1"/>
</dbReference>
<comment type="caution">
    <text evidence="3">The sequence shown here is derived from an EMBL/GenBank/DDBJ whole genome shotgun (WGS) entry which is preliminary data.</text>
</comment>
<dbReference type="STRING" id="1182544.W9WGS0"/>
<evidence type="ECO:0000313" key="4">
    <source>
        <dbReference type="Proteomes" id="UP000019473"/>
    </source>
</evidence>
<dbReference type="PANTHER" id="PTHR43433">
    <property type="entry name" value="HYDROLASE, ALPHA/BETA FOLD FAMILY PROTEIN"/>
    <property type="match status" value="1"/>
</dbReference>
<dbReference type="eggNOG" id="KOG4178">
    <property type="taxonomic scope" value="Eukaryota"/>
</dbReference>
<dbReference type="InterPro" id="IPR029058">
    <property type="entry name" value="AB_hydrolase_fold"/>
</dbReference>
<evidence type="ECO:0000259" key="1">
    <source>
        <dbReference type="Pfam" id="PF00561"/>
    </source>
</evidence>
<protein>
    <submittedName>
        <fullName evidence="3">Uncharacterized protein</fullName>
    </submittedName>
</protein>
<dbReference type="SUPFAM" id="SSF53474">
    <property type="entry name" value="alpha/beta-Hydrolases"/>
    <property type="match status" value="1"/>
</dbReference>
<evidence type="ECO:0000259" key="2">
    <source>
        <dbReference type="Pfam" id="PF08386"/>
    </source>
</evidence>
<dbReference type="OrthoDB" id="8119704at2759"/>
<dbReference type="InterPro" id="IPR050471">
    <property type="entry name" value="AB_hydrolase"/>
</dbReference>
<dbReference type="Pfam" id="PF08386">
    <property type="entry name" value="Abhydrolase_4"/>
    <property type="match status" value="1"/>
</dbReference>
<dbReference type="Proteomes" id="UP000019473">
    <property type="component" value="Unassembled WGS sequence"/>
</dbReference>
<dbReference type="GeneID" id="19174733"/>
<dbReference type="EMBL" id="AMGW01000001">
    <property type="protein sequence ID" value="EXJ63781.1"/>
    <property type="molecule type" value="Genomic_DNA"/>
</dbReference>
<dbReference type="RefSeq" id="XP_007752348.1">
    <property type="nucleotide sequence ID" value="XM_007754158.1"/>
</dbReference>
<organism evidence="3 4">
    <name type="scientific">Cladophialophora yegresii CBS 114405</name>
    <dbReference type="NCBI Taxonomy" id="1182544"/>
    <lineage>
        <taxon>Eukaryota</taxon>
        <taxon>Fungi</taxon>
        <taxon>Dikarya</taxon>
        <taxon>Ascomycota</taxon>
        <taxon>Pezizomycotina</taxon>
        <taxon>Eurotiomycetes</taxon>
        <taxon>Chaetothyriomycetidae</taxon>
        <taxon>Chaetothyriales</taxon>
        <taxon>Herpotrichiellaceae</taxon>
        <taxon>Cladophialophora</taxon>
    </lineage>
</organism>
<reference evidence="3 4" key="1">
    <citation type="submission" date="2013-03" db="EMBL/GenBank/DDBJ databases">
        <title>The Genome Sequence of Cladophialophora yegresii CBS 114405.</title>
        <authorList>
            <consortium name="The Broad Institute Genomics Platform"/>
            <person name="Cuomo C."/>
            <person name="de Hoog S."/>
            <person name="Gorbushina A."/>
            <person name="Walker B."/>
            <person name="Young S.K."/>
            <person name="Zeng Q."/>
            <person name="Gargeya S."/>
            <person name="Fitzgerald M."/>
            <person name="Haas B."/>
            <person name="Abouelleil A."/>
            <person name="Allen A.W."/>
            <person name="Alvarado L."/>
            <person name="Arachchi H.M."/>
            <person name="Berlin A.M."/>
            <person name="Chapman S.B."/>
            <person name="Gainer-Dewar J."/>
            <person name="Goldberg J."/>
            <person name="Griggs A."/>
            <person name="Gujja S."/>
            <person name="Hansen M."/>
            <person name="Howarth C."/>
            <person name="Imamovic A."/>
            <person name="Ireland A."/>
            <person name="Larimer J."/>
            <person name="McCowan C."/>
            <person name="Murphy C."/>
            <person name="Pearson M."/>
            <person name="Poon T.W."/>
            <person name="Priest M."/>
            <person name="Roberts A."/>
            <person name="Saif S."/>
            <person name="Shea T."/>
            <person name="Sisk P."/>
            <person name="Sykes S."/>
            <person name="Wortman J."/>
            <person name="Nusbaum C."/>
            <person name="Birren B."/>
        </authorList>
    </citation>
    <scope>NUCLEOTIDE SEQUENCE [LARGE SCALE GENOMIC DNA]</scope>
    <source>
        <strain evidence="3 4">CBS 114405</strain>
    </source>
</reference>